<proteinExistence type="predicted"/>
<protein>
    <recommendedName>
        <fullName evidence="3">Nucleoside phosphorylase domain-containing protein</fullName>
    </recommendedName>
</protein>
<evidence type="ECO:0000313" key="2">
    <source>
        <dbReference type="Proteomes" id="UP001215712"/>
    </source>
</evidence>
<evidence type="ECO:0008006" key="3">
    <source>
        <dbReference type="Google" id="ProtNLM"/>
    </source>
</evidence>
<evidence type="ECO:0000313" key="1">
    <source>
        <dbReference type="EMBL" id="KAJ5728136.1"/>
    </source>
</evidence>
<dbReference type="PANTHER" id="PTHR46082">
    <property type="entry name" value="ATP/GTP-BINDING PROTEIN-RELATED"/>
    <property type="match status" value="1"/>
</dbReference>
<keyword evidence="2" id="KW-1185">Reference proteome</keyword>
<dbReference type="GO" id="GO:0009116">
    <property type="term" value="P:nucleoside metabolic process"/>
    <property type="evidence" value="ECO:0007669"/>
    <property type="project" value="InterPro"/>
</dbReference>
<dbReference type="PANTHER" id="PTHR46082:SF11">
    <property type="entry name" value="AAA+ ATPASE DOMAIN-CONTAINING PROTEIN-RELATED"/>
    <property type="match status" value="1"/>
</dbReference>
<dbReference type="Proteomes" id="UP001215712">
    <property type="component" value="Unassembled WGS sequence"/>
</dbReference>
<dbReference type="InterPro" id="IPR035994">
    <property type="entry name" value="Nucleoside_phosphorylase_sf"/>
</dbReference>
<dbReference type="EMBL" id="JAQJAN010000005">
    <property type="protein sequence ID" value="KAJ5728136.1"/>
    <property type="molecule type" value="Genomic_DNA"/>
</dbReference>
<reference evidence="1" key="2">
    <citation type="submission" date="2023-01" db="EMBL/GenBank/DDBJ databases">
        <authorList>
            <person name="Petersen C."/>
        </authorList>
    </citation>
    <scope>NUCLEOTIDE SEQUENCE</scope>
    <source>
        <strain evidence="1">IBT 17514</strain>
    </source>
</reference>
<reference evidence="1" key="1">
    <citation type="journal article" date="2023" name="IMA Fungus">
        <title>Comparative genomic study of the Penicillium genus elucidates a diverse pangenome and 15 lateral gene transfer events.</title>
        <authorList>
            <person name="Petersen C."/>
            <person name="Sorensen T."/>
            <person name="Nielsen M.R."/>
            <person name="Sondergaard T.E."/>
            <person name="Sorensen J.L."/>
            <person name="Fitzpatrick D.A."/>
            <person name="Frisvad J.C."/>
            <person name="Nielsen K.L."/>
        </authorList>
    </citation>
    <scope>NUCLEOTIDE SEQUENCE</scope>
    <source>
        <strain evidence="1">IBT 17514</strain>
    </source>
</reference>
<name>A0AAD6HNP8_9EURO</name>
<gene>
    <name evidence="1" type="ORF">N7493_004466</name>
</gene>
<dbReference type="AlphaFoldDB" id="A0AAD6HNP8"/>
<dbReference type="Gene3D" id="3.40.50.1580">
    <property type="entry name" value="Nucleoside phosphorylase domain"/>
    <property type="match status" value="1"/>
</dbReference>
<dbReference type="InterPro" id="IPR053137">
    <property type="entry name" value="NLR-like"/>
</dbReference>
<accession>A0AAD6HNP8</accession>
<sequence>MIVGWIRSAITRINQKATSQTGCLIISHGKDAILRPSARGYQSGNYLRPTTRVLCCASSIRWIHPNFRPPHNDPNTYCLGTVCHHKVVATCLPAGEYGNNSATDVASNMKRSFSRSFRLLVGIGGGVPTKEDIRLGDVVVSKRTRQNPAIIQCDEEKVLGNGVSQQIEYLNLPPRELMTALSNLQSDPHLSKAPLQEYLDVIASFNSDYRYPGTELDRLFSSSSIHIDGYDHCDNYDPSYLHFRRQRLSTHPIIHYGLIASANKMEAAGVVNTIPCLVIRGICDHSDCHKNKRFQNYAAASAESFAKLLLSYVT</sequence>
<dbReference type="SUPFAM" id="SSF53167">
    <property type="entry name" value="Purine and uridine phosphorylases"/>
    <property type="match status" value="1"/>
</dbReference>
<dbReference type="GO" id="GO:0003824">
    <property type="term" value="F:catalytic activity"/>
    <property type="evidence" value="ECO:0007669"/>
    <property type="project" value="InterPro"/>
</dbReference>
<comment type="caution">
    <text evidence="1">The sequence shown here is derived from an EMBL/GenBank/DDBJ whole genome shotgun (WGS) entry which is preliminary data.</text>
</comment>
<organism evidence="1 2">
    <name type="scientific">Penicillium malachiteum</name>
    <dbReference type="NCBI Taxonomy" id="1324776"/>
    <lineage>
        <taxon>Eukaryota</taxon>
        <taxon>Fungi</taxon>
        <taxon>Dikarya</taxon>
        <taxon>Ascomycota</taxon>
        <taxon>Pezizomycotina</taxon>
        <taxon>Eurotiomycetes</taxon>
        <taxon>Eurotiomycetidae</taxon>
        <taxon>Eurotiales</taxon>
        <taxon>Aspergillaceae</taxon>
        <taxon>Penicillium</taxon>
    </lineage>
</organism>